<dbReference type="AlphaFoldDB" id="A0A1H0GNZ5"/>
<proteinExistence type="predicted"/>
<accession>A0A1H0GNZ5</accession>
<dbReference type="PROSITE" id="PS51725">
    <property type="entry name" value="ABM"/>
    <property type="match status" value="1"/>
</dbReference>
<organism evidence="2 3">
    <name type="scientific">Klenkia soli</name>
    <dbReference type="NCBI Taxonomy" id="1052260"/>
    <lineage>
        <taxon>Bacteria</taxon>
        <taxon>Bacillati</taxon>
        <taxon>Actinomycetota</taxon>
        <taxon>Actinomycetes</taxon>
        <taxon>Geodermatophilales</taxon>
        <taxon>Geodermatophilaceae</taxon>
        <taxon>Klenkia</taxon>
    </lineage>
</organism>
<dbReference type="PANTHER" id="PTHR33336">
    <property type="entry name" value="QUINOL MONOOXYGENASE YGIN-RELATED"/>
    <property type="match status" value="1"/>
</dbReference>
<keyword evidence="3" id="KW-1185">Reference proteome</keyword>
<dbReference type="InterPro" id="IPR007138">
    <property type="entry name" value="ABM_dom"/>
</dbReference>
<dbReference type="STRING" id="1052260.SAMN05660199_01301"/>
<gene>
    <name evidence="2" type="ORF">SAMN05660199_01301</name>
</gene>
<reference evidence="3" key="1">
    <citation type="submission" date="2016-10" db="EMBL/GenBank/DDBJ databases">
        <authorList>
            <person name="Varghese N."/>
            <person name="Submissions S."/>
        </authorList>
    </citation>
    <scope>NUCLEOTIDE SEQUENCE [LARGE SCALE GENOMIC DNA]</scope>
    <source>
        <strain evidence="3">DSM 45843</strain>
    </source>
</reference>
<sequence>MFTVLVDLTIHPEHMDEFITGIRANARASLRDEAGCLRFDVHRRRDEPFRFFLHEVYLDEHAFYTEHRAAPHYAAWQRVAQRCVVPGTHHNTFGEPVLMRTDQAATDPATTRQLTD</sequence>
<evidence type="ECO:0000313" key="3">
    <source>
        <dbReference type="Proteomes" id="UP000199088"/>
    </source>
</evidence>
<dbReference type="Pfam" id="PF03992">
    <property type="entry name" value="ABM"/>
    <property type="match status" value="1"/>
</dbReference>
<name>A0A1H0GNZ5_9ACTN</name>
<dbReference type="EMBL" id="FNIR01000003">
    <property type="protein sequence ID" value="SDO08597.1"/>
    <property type="molecule type" value="Genomic_DNA"/>
</dbReference>
<evidence type="ECO:0000313" key="2">
    <source>
        <dbReference type="EMBL" id="SDO08597.1"/>
    </source>
</evidence>
<keyword evidence="2" id="KW-0560">Oxidoreductase</keyword>
<dbReference type="OrthoDB" id="3695636at2"/>
<dbReference type="Proteomes" id="UP000199088">
    <property type="component" value="Unassembled WGS sequence"/>
</dbReference>
<dbReference type="Gene3D" id="3.30.70.100">
    <property type="match status" value="1"/>
</dbReference>
<evidence type="ECO:0000259" key="1">
    <source>
        <dbReference type="PROSITE" id="PS51725"/>
    </source>
</evidence>
<feature type="domain" description="ABM" evidence="1">
    <location>
        <begin position="2"/>
        <end position="93"/>
    </location>
</feature>
<keyword evidence="2" id="KW-0503">Monooxygenase</keyword>
<dbReference type="PANTHER" id="PTHR33336:SF1">
    <property type="entry name" value="(4S)-4-HYDROXY-5-PHOSPHONOOXYPENTANE-2,3-DIONE ISOMERASE"/>
    <property type="match status" value="1"/>
</dbReference>
<dbReference type="GO" id="GO:0005829">
    <property type="term" value="C:cytosol"/>
    <property type="evidence" value="ECO:0007669"/>
    <property type="project" value="TreeGrafter"/>
</dbReference>
<dbReference type="RefSeq" id="WP_091241676.1">
    <property type="nucleotide sequence ID" value="NZ_FNIR01000003.1"/>
</dbReference>
<dbReference type="SUPFAM" id="SSF54909">
    <property type="entry name" value="Dimeric alpha+beta barrel"/>
    <property type="match status" value="1"/>
</dbReference>
<dbReference type="InterPro" id="IPR011008">
    <property type="entry name" value="Dimeric_a/b-barrel"/>
</dbReference>
<dbReference type="InterPro" id="IPR050744">
    <property type="entry name" value="AI-2_Isomerase_LsrG"/>
</dbReference>
<protein>
    <submittedName>
        <fullName evidence="2">Quinol monooxygenase YgiN</fullName>
    </submittedName>
</protein>
<dbReference type="GO" id="GO:0004497">
    <property type="term" value="F:monooxygenase activity"/>
    <property type="evidence" value="ECO:0007669"/>
    <property type="project" value="UniProtKB-KW"/>
</dbReference>